<dbReference type="HAMAP" id="MF_01270">
    <property type="entry name" value="AnhMurNAc_kinase"/>
    <property type="match status" value="1"/>
</dbReference>
<dbReference type="AlphaFoldDB" id="A0A2T9Y9Q3"/>
<dbReference type="GO" id="GO:0005524">
    <property type="term" value="F:ATP binding"/>
    <property type="evidence" value="ECO:0007669"/>
    <property type="project" value="InterPro"/>
</dbReference>
<dbReference type="InterPro" id="IPR043129">
    <property type="entry name" value="ATPase_NBD"/>
</dbReference>
<dbReference type="PANTHER" id="PTHR30605:SF0">
    <property type="entry name" value="ANHYDRO-N-ACETYLMURAMIC ACID KINASE"/>
    <property type="match status" value="1"/>
</dbReference>
<dbReference type="SUPFAM" id="SSF53067">
    <property type="entry name" value="Actin-like ATPase domain"/>
    <property type="match status" value="1"/>
</dbReference>
<dbReference type="GO" id="GO:0009254">
    <property type="term" value="P:peptidoglycan turnover"/>
    <property type="evidence" value="ECO:0007669"/>
    <property type="project" value="InterPro"/>
</dbReference>
<dbReference type="Proteomes" id="UP000245699">
    <property type="component" value="Unassembled WGS sequence"/>
</dbReference>
<sequence>MRIIGMNSGTSVDGIDLALCEFTNLGANENGTGKLGIKIIEYSEYTHKAELRKRILSIINKEQGGLADLTQLNFMIGHAFADAIDEFLKEKNLTYDDFDVVASHGQTMWHQVDASSEVKSTLQMGESAIIMKRTGKTVVSDMRVTDMAYGGQGAPLTSFFDVVLCAEDGKTHAFQNFGGISNTTIISMNNGNVDAIAFDQGPANVLIDHAIRHYTNGASNYDKDGEMARRGKVNQELLDELLGHPYYKLPAPKTTGRELFSDAYAEGIIKIGEERGLSPEDIVATLTELTVASVVGSYKDFTKSHIDEIIVHGGGSFNPVIMEGIERGLPGTVVSKLTMERTGLPAACKEAAMFALIGHECIHGRPGQIPSCTGASQTTPLGKITPGSNYLDIIRKVVDSGVKPGDKTTRLVVSRD</sequence>
<dbReference type="GO" id="GO:0006040">
    <property type="term" value="P:amino sugar metabolic process"/>
    <property type="evidence" value="ECO:0007669"/>
    <property type="project" value="InterPro"/>
</dbReference>
<evidence type="ECO:0000313" key="2">
    <source>
        <dbReference type="Proteomes" id="UP000245699"/>
    </source>
</evidence>
<protein>
    <recommendedName>
        <fullName evidence="3">Anhydro-N-acetylmuramic acid kinase</fullName>
    </recommendedName>
</protein>
<evidence type="ECO:0008006" key="3">
    <source>
        <dbReference type="Google" id="ProtNLM"/>
    </source>
</evidence>
<dbReference type="Gene3D" id="3.30.420.40">
    <property type="match status" value="2"/>
</dbReference>
<dbReference type="InterPro" id="IPR005338">
    <property type="entry name" value="Anhydro_N_Ac-Mur_kinase"/>
</dbReference>
<dbReference type="NCBIfam" id="NF007148">
    <property type="entry name" value="PRK09585.3-2"/>
    <property type="match status" value="1"/>
</dbReference>
<dbReference type="STRING" id="61424.A0A2T9Y9Q3"/>
<accession>A0A2T9Y9Q3</accession>
<keyword evidence="2" id="KW-1185">Reference proteome</keyword>
<dbReference type="CDD" id="cd24051">
    <property type="entry name" value="ASKHA_NBD_LGK"/>
    <property type="match status" value="1"/>
</dbReference>
<dbReference type="GO" id="GO:0016773">
    <property type="term" value="F:phosphotransferase activity, alcohol group as acceptor"/>
    <property type="evidence" value="ECO:0007669"/>
    <property type="project" value="InterPro"/>
</dbReference>
<dbReference type="Pfam" id="PF03702">
    <property type="entry name" value="AnmK"/>
    <property type="match status" value="1"/>
</dbReference>
<comment type="caution">
    <text evidence="1">The sequence shown here is derived from an EMBL/GenBank/DDBJ whole genome shotgun (WGS) entry which is preliminary data.</text>
</comment>
<dbReference type="PANTHER" id="PTHR30605">
    <property type="entry name" value="ANHYDRO-N-ACETYLMURAMIC ACID KINASE"/>
    <property type="match status" value="1"/>
</dbReference>
<reference evidence="1 2" key="1">
    <citation type="journal article" date="2018" name="MBio">
        <title>Comparative Genomics Reveals the Core Gene Toolbox for the Fungus-Insect Symbiosis.</title>
        <authorList>
            <person name="Wang Y."/>
            <person name="Stata M."/>
            <person name="Wang W."/>
            <person name="Stajich J.E."/>
            <person name="White M.M."/>
            <person name="Moncalvo J.M."/>
        </authorList>
    </citation>
    <scope>NUCLEOTIDE SEQUENCE [LARGE SCALE GENOMIC DNA]</scope>
    <source>
        <strain evidence="1 2">AUS-77-4</strain>
    </source>
</reference>
<gene>
    <name evidence="1" type="ORF">BB559_005252</name>
</gene>
<proteinExistence type="inferred from homology"/>
<dbReference type="OrthoDB" id="5427593at2759"/>
<name>A0A2T9Y9Q3_9FUNG</name>
<organism evidence="1 2">
    <name type="scientific">Furculomyces boomerangus</name>
    <dbReference type="NCBI Taxonomy" id="61424"/>
    <lineage>
        <taxon>Eukaryota</taxon>
        <taxon>Fungi</taxon>
        <taxon>Fungi incertae sedis</taxon>
        <taxon>Zoopagomycota</taxon>
        <taxon>Kickxellomycotina</taxon>
        <taxon>Harpellomycetes</taxon>
        <taxon>Harpellales</taxon>
        <taxon>Harpellaceae</taxon>
        <taxon>Furculomyces</taxon>
    </lineage>
</organism>
<evidence type="ECO:0000313" key="1">
    <source>
        <dbReference type="EMBL" id="PVU89055.1"/>
    </source>
</evidence>
<dbReference type="EMBL" id="MBFT01000580">
    <property type="protein sequence ID" value="PVU89055.1"/>
    <property type="molecule type" value="Genomic_DNA"/>
</dbReference>